<keyword evidence="7 10" id="KW-1133">Transmembrane helix</keyword>
<keyword evidence="8" id="KW-0406">Ion transport</keyword>
<organism evidence="11">
    <name type="scientific">candidate division WOR-3 bacterium</name>
    <dbReference type="NCBI Taxonomy" id="2052148"/>
    <lineage>
        <taxon>Bacteria</taxon>
        <taxon>Bacteria division WOR-3</taxon>
    </lineage>
</organism>
<feature type="transmembrane region" description="Helical" evidence="10">
    <location>
        <begin position="37"/>
        <end position="55"/>
    </location>
</feature>
<feature type="transmembrane region" description="Helical" evidence="10">
    <location>
        <begin position="434"/>
        <end position="456"/>
    </location>
</feature>
<accession>A0A7C4CB05</accession>
<protein>
    <submittedName>
        <fullName evidence="11">Trk family potassium uptake protein</fullName>
    </submittedName>
</protein>
<keyword evidence="5 10" id="KW-0812">Transmembrane</keyword>
<comment type="subcellular location">
    <subcellularLocation>
        <location evidence="1">Cell membrane</location>
        <topology evidence="1">Multi-pass membrane protein</topology>
    </subcellularLocation>
</comment>
<evidence type="ECO:0000256" key="9">
    <source>
        <dbReference type="ARBA" id="ARBA00023136"/>
    </source>
</evidence>
<dbReference type="Pfam" id="PF02386">
    <property type="entry name" value="TrkH"/>
    <property type="match status" value="1"/>
</dbReference>
<evidence type="ECO:0000256" key="7">
    <source>
        <dbReference type="ARBA" id="ARBA00022989"/>
    </source>
</evidence>
<keyword evidence="4" id="KW-0633">Potassium transport</keyword>
<feature type="transmembrane region" description="Helical" evidence="10">
    <location>
        <begin position="67"/>
        <end position="86"/>
    </location>
</feature>
<name>A0A7C4CB05_UNCW3</name>
<comment type="caution">
    <text evidence="11">The sequence shown here is derived from an EMBL/GenBank/DDBJ whole genome shotgun (WGS) entry which is preliminary data.</text>
</comment>
<feature type="transmembrane region" description="Helical" evidence="10">
    <location>
        <begin position="149"/>
        <end position="170"/>
    </location>
</feature>
<evidence type="ECO:0000256" key="5">
    <source>
        <dbReference type="ARBA" id="ARBA00022692"/>
    </source>
</evidence>
<feature type="transmembrane region" description="Helical" evidence="10">
    <location>
        <begin position="182"/>
        <end position="202"/>
    </location>
</feature>
<dbReference type="PANTHER" id="PTHR32024">
    <property type="entry name" value="TRK SYSTEM POTASSIUM UPTAKE PROTEIN TRKG-RELATED"/>
    <property type="match status" value="1"/>
</dbReference>
<gene>
    <name evidence="11" type="ORF">ENS41_04145</name>
</gene>
<feature type="transmembrane region" description="Helical" evidence="10">
    <location>
        <begin position="321"/>
        <end position="353"/>
    </location>
</feature>
<evidence type="ECO:0000256" key="6">
    <source>
        <dbReference type="ARBA" id="ARBA00022958"/>
    </source>
</evidence>
<evidence type="ECO:0000256" key="2">
    <source>
        <dbReference type="ARBA" id="ARBA00022448"/>
    </source>
</evidence>
<dbReference type="GO" id="GO:0005886">
    <property type="term" value="C:plasma membrane"/>
    <property type="evidence" value="ECO:0007669"/>
    <property type="project" value="UniProtKB-SubCell"/>
</dbReference>
<keyword evidence="6" id="KW-0630">Potassium</keyword>
<feature type="transmembrane region" description="Helical" evidence="10">
    <location>
        <begin position="258"/>
        <end position="278"/>
    </location>
</feature>
<dbReference type="PANTHER" id="PTHR32024:SF1">
    <property type="entry name" value="KTR SYSTEM POTASSIUM UPTAKE PROTEIN B"/>
    <property type="match status" value="1"/>
</dbReference>
<dbReference type="GO" id="GO:0015379">
    <property type="term" value="F:potassium:chloride symporter activity"/>
    <property type="evidence" value="ECO:0007669"/>
    <property type="project" value="InterPro"/>
</dbReference>
<sequence>MLPLVVLRQLVVISGNLSRPGILAGAIGYLRQRVVQSLALSFAALIAVGTLLLTFPAATADGRGTPFLDALFTATSATCVTGLIVRDTPSYFSVFGQLVILGLIQLGALGIMTFSTGIAVILGHRLGPGERRAVSEMVEETRDIDIARAVRYILLFTLLAEALGTLILFLRFLPRFPTALSAFYYALFHSISAFCNAGFSLFSDSLVRYQADVVVNLAVIGLILVGGIGFTVVHEIVNRGTFRRGLRQTVRSLTTHSRIVLVTSGILIAVGTVVFFFFEFDHSLAGMPLGTRLLASLFQSVTPRTAGFNTVPLNALHPATLFVFVILMFVGASPGGTGGGIKTSTFAVLLLAVRTRLAGQNEVVAGRRFIPRDVVYRATAIVVTAAAAIAIVFTFLLATQTFRFQDILFETVSAFGTVGLSTGLTPDLSGVGRLAIITLMYVGRLGPLTLTLAMAARQSRPLISYPNARIMVG</sequence>
<dbReference type="AlphaFoldDB" id="A0A7C4CB05"/>
<proteinExistence type="predicted"/>
<evidence type="ECO:0000256" key="8">
    <source>
        <dbReference type="ARBA" id="ARBA00023065"/>
    </source>
</evidence>
<reference evidence="11" key="1">
    <citation type="journal article" date="2020" name="mSystems">
        <title>Genome- and Community-Level Interaction Insights into Carbon Utilization and Element Cycling Functions of Hydrothermarchaeota in Hydrothermal Sediment.</title>
        <authorList>
            <person name="Zhou Z."/>
            <person name="Liu Y."/>
            <person name="Xu W."/>
            <person name="Pan J."/>
            <person name="Luo Z.H."/>
            <person name="Li M."/>
        </authorList>
    </citation>
    <scope>NUCLEOTIDE SEQUENCE [LARGE SCALE GENOMIC DNA]</scope>
    <source>
        <strain evidence="11">SpSt-488</strain>
    </source>
</reference>
<keyword evidence="2" id="KW-0813">Transport</keyword>
<evidence type="ECO:0000256" key="1">
    <source>
        <dbReference type="ARBA" id="ARBA00004651"/>
    </source>
</evidence>
<dbReference type="NCBIfam" id="TIGR00933">
    <property type="entry name" value="2a38"/>
    <property type="match status" value="1"/>
</dbReference>
<feature type="transmembrane region" description="Helical" evidence="10">
    <location>
        <begin position="98"/>
        <end position="122"/>
    </location>
</feature>
<keyword evidence="9 10" id="KW-0472">Membrane</keyword>
<dbReference type="InterPro" id="IPR003445">
    <property type="entry name" value="Cat_transpt"/>
</dbReference>
<evidence type="ECO:0000313" key="11">
    <source>
        <dbReference type="EMBL" id="HGK28125.1"/>
    </source>
</evidence>
<evidence type="ECO:0000256" key="10">
    <source>
        <dbReference type="SAM" id="Phobius"/>
    </source>
</evidence>
<evidence type="ECO:0000256" key="4">
    <source>
        <dbReference type="ARBA" id="ARBA00022538"/>
    </source>
</evidence>
<keyword evidence="3" id="KW-1003">Cell membrane</keyword>
<feature type="transmembrane region" description="Helical" evidence="10">
    <location>
        <begin position="214"/>
        <end position="237"/>
    </location>
</feature>
<dbReference type="InterPro" id="IPR004772">
    <property type="entry name" value="TrkH"/>
</dbReference>
<evidence type="ECO:0000256" key="3">
    <source>
        <dbReference type="ARBA" id="ARBA00022475"/>
    </source>
</evidence>
<feature type="transmembrane region" description="Helical" evidence="10">
    <location>
        <begin position="374"/>
        <end position="398"/>
    </location>
</feature>
<dbReference type="EMBL" id="DSUT01000084">
    <property type="protein sequence ID" value="HGK28125.1"/>
    <property type="molecule type" value="Genomic_DNA"/>
</dbReference>